<dbReference type="InterPro" id="IPR052528">
    <property type="entry name" value="Sugar_transport-like"/>
</dbReference>
<dbReference type="STRING" id="858215.Thexy_1022"/>
<dbReference type="SUPFAM" id="SSF103473">
    <property type="entry name" value="MFS general substrate transporter"/>
    <property type="match status" value="1"/>
</dbReference>
<evidence type="ECO:0000313" key="9">
    <source>
        <dbReference type="Proteomes" id="UP000007239"/>
    </source>
</evidence>
<feature type="transmembrane region" description="Helical" evidence="6">
    <location>
        <begin position="154"/>
        <end position="172"/>
    </location>
</feature>
<feature type="transmembrane region" description="Helical" evidence="6">
    <location>
        <begin position="261"/>
        <end position="279"/>
    </location>
</feature>
<name>F6BK60_THEXL</name>
<dbReference type="InterPro" id="IPR036259">
    <property type="entry name" value="MFS_trans_sf"/>
</dbReference>
<feature type="transmembrane region" description="Helical" evidence="6">
    <location>
        <begin position="291"/>
        <end position="309"/>
    </location>
</feature>
<dbReference type="PANTHER" id="PTHR23526:SF2">
    <property type="entry name" value="MAJOR FACILITATOR SUPERFAMILY (MFS) PROFILE DOMAIN-CONTAINING PROTEIN"/>
    <property type="match status" value="1"/>
</dbReference>
<feature type="domain" description="Major facilitator superfamily (MFS) profile" evidence="7">
    <location>
        <begin position="227"/>
        <end position="417"/>
    </location>
</feature>
<sequence>MGGIITTKNREVYKYLNYNIKMNLLNGITFSIGYNMIMPFVGIFAIKLGANNYEVSLINSLPALMALIGILPATIFINRAKNVFKFAYVLEYITRSFYLLVALVPFMSKFRPEAVVLFVGLLNLPAIVAGMCWQSFMSDLIPEEFRGKVFADRNIWTGVLGTAAVFITGILLDRIKFPYGYQIMFFIAFLFGILDAYYYSKFHYVSHKKEASASILDSLKTMMQSRKFIYFSLASFIFTFTWMMAWPIFTIYKVDDLHANNMWMSISTIVGSVGSIITYKWWANLADRKGNGIALSISTLLISTIPALWAKVTSLYVGAVIDFFGGMATAGYTMLSLNWLLELLPDHKEKMNYIAIYTIVTQFAAFLSPIAGTWFYEIVGYETFMYVTTVLRVLSSVLLFAVALYKPEKTVLSKGGV</sequence>
<evidence type="ECO:0000256" key="6">
    <source>
        <dbReference type="SAM" id="Phobius"/>
    </source>
</evidence>
<feature type="transmembrane region" description="Helical" evidence="6">
    <location>
        <begin position="384"/>
        <end position="405"/>
    </location>
</feature>
<organism evidence="8 9">
    <name type="scientific">Thermoanaerobacterium xylanolyticum (strain ATCC 49914 / DSM 7097 / LX-11)</name>
    <dbReference type="NCBI Taxonomy" id="858215"/>
    <lineage>
        <taxon>Bacteria</taxon>
        <taxon>Bacillati</taxon>
        <taxon>Bacillota</taxon>
        <taxon>Clostridia</taxon>
        <taxon>Thermoanaerobacterales</taxon>
        <taxon>Thermoanaerobacteraceae</taxon>
        <taxon>Thermoanaerobacterium</taxon>
    </lineage>
</organism>
<dbReference type="HOGENOM" id="CLU_025379_1_0_9"/>
<dbReference type="Gene3D" id="1.20.1250.20">
    <property type="entry name" value="MFS general substrate transporter like domains"/>
    <property type="match status" value="2"/>
</dbReference>
<feature type="transmembrane region" description="Helical" evidence="6">
    <location>
        <begin position="24"/>
        <end position="46"/>
    </location>
</feature>
<accession>F6BK60</accession>
<dbReference type="GO" id="GO:0022857">
    <property type="term" value="F:transmembrane transporter activity"/>
    <property type="evidence" value="ECO:0007669"/>
    <property type="project" value="InterPro"/>
</dbReference>
<dbReference type="AlphaFoldDB" id="F6BK60"/>
<evidence type="ECO:0000256" key="4">
    <source>
        <dbReference type="ARBA" id="ARBA00022989"/>
    </source>
</evidence>
<evidence type="ECO:0000259" key="7">
    <source>
        <dbReference type="PROSITE" id="PS50850"/>
    </source>
</evidence>
<keyword evidence="9" id="KW-1185">Reference proteome</keyword>
<dbReference type="PROSITE" id="PS50850">
    <property type="entry name" value="MFS"/>
    <property type="match status" value="1"/>
</dbReference>
<feature type="transmembrane region" description="Helical" evidence="6">
    <location>
        <begin position="58"/>
        <end position="77"/>
    </location>
</feature>
<feature type="transmembrane region" description="Helical" evidence="6">
    <location>
        <begin position="228"/>
        <end position="249"/>
    </location>
</feature>
<evidence type="ECO:0000256" key="5">
    <source>
        <dbReference type="ARBA" id="ARBA00023136"/>
    </source>
</evidence>
<dbReference type="KEGG" id="txy:Thexy_1022"/>
<protein>
    <submittedName>
        <fullName evidence="8">Major facilitator superfamily MFS_1</fullName>
    </submittedName>
</protein>
<feature type="transmembrane region" description="Helical" evidence="6">
    <location>
        <begin position="353"/>
        <end position="372"/>
    </location>
</feature>
<dbReference type="PANTHER" id="PTHR23526">
    <property type="entry name" value="INTEGRAL MEMBRANE TRANSPORT PROTEIN-RELATED"/>
    <property type="match status" value="1"/>
</dbReference>
<reference evidence="8" key="1">
    <citation type="submission" date="2011-05" db="EMBL/GenBank/DDBJ databases">
        <title>Complete sequence of Thermoanaerobacterium xylanolyticum LX-11.</title>
        <authorList>
            <consortium name="US DOE Joint Genome Institute"/>
            <person name="Lucas S."/>
            <person name="Han J."/>
            <person name="Lapidus A."/>
            <person name="Cheng J.-F."/>
            <person name="Goodwin L."/>
            <person name="Pitluck S."/>
            <person name="Peters L."/>
            <person name="Mikhailova N."/>
            <person name="Lu M."/>
            <person name="Han C."/>
            <person name="Tapia R."/>
            <person name="Land M."/>
            <person name="Hauser L."/>
            <person name="Kyrpides N."/>
            <person name="Ivanova N."/>
            <person name="Pagani I."/>
            <person name="Hemme C."/>
            <person name="Woyke T."/>
        </authorList>
    </citation>
    <scope>NUCLEOTIDE SEQUENCE</scope>
    <source>
        <strain evidence="8">LX-11</strain>
    </source>
</reference>
<feature type="transmembrane region" description="Helical" evidence="6">
    <location>
        <begin position="114"/>
        <end position="133"/>
    </location>
</feature>
<feature type="transmembrane region" description="Helical" evidence="6">
    <location>
        <begin position="178"/>
        <end position="199"/>
    </location>
</feature>
<keyword evidence="4 6" id="KW-1133">Transmembrane helix</keyword>
<evidence type="ECO:0000256" key="3">
    <source>
        <dbReference type="ARBA" id="ARBA00022692"/>
    </source>
</evidence>
<feature type="transmembrane region" description="Helical" evidence="6">
    <location>
        <begin position="315"/>
        <end position="341"/>
    </location>
</feature>
<dbReference type="InterPro" id="IPR020846">
    <property type="entry name" value="MFS_dom"/>
</dbReference>
<keyword evidence="3 6" id="KW-0812">Transmembrane</keyword>
<evidence type="ECO:0000256" key="1">
    <source>
        <dbReference type="ARBA" id="ARBA00004651"/>
    </source>
</evidence>
<keyword evidence="5 6" id="KW-0472">Membrane</keyword>
<dbReference type="eggNOG" id="COG2814">
    <property type="taxonomic scope" value="Bacteria"/>
</dbReference>
<dbReference type="Pfam" id="PF07690">
    <property type="entry name" value="MFS_1"/>
    <property type="match status" value="1"/>
</dbReference>
<comment type="subcellular location">
    <subcellularLocation>
        <location evidence="1">Cell membrane</location>
        <topology evidence="1">Multi-pass membrane protein</topology>
    </subcellularLocation>
</comment>
<evidence type="ECO:0000313" key="8">
    <source>
        <dbReference type="EMBL" id="AEF17055.1"/>
    </source>
</evidence>
<proteinExistence type="predicted"/>
<dbReference type="Proteomes" id="UP000007239">
    <property type="component" value="Chromosome"/>
</dbReference>
<evidence type="ECO:0000256" key="2">
    <source>
        <dbReference type="ARBA" id="ARBA00022448"/>
    </source>
</evidence>
<dbReference type="GO" id="GO:0005886">
    <property type="term" value="C:plasma membrane"/>
    <property type="evidence" value="ECO:0007669"/>
    <property type="project" value="UniProtKB-SubCell"/>
</dbReference>
<feature type="transmembrane region" description="Helical" evidence="6">
    <location>
        <begin position="89"/>
        <end position="108"/>
    </location>
</feature>
<dbReference type="InterPro" id="IPR011701">
    <property type="entry name" value="MFS"/>
</dbReference>
<keyword evidence="2" id="KW-0813">Transport</keyword>
<gene>
    <name evidence="8" type="ordered locus">Thexy_1022</name>
</gene>
<dbReference type="EMBL" id="CP002739">
    <property type="protein sequence ID" value="AEF17055.1"/>
    <property type="molecule type" value="Genomic_DNA"/>
</dbReference>